<reference evidence="1" key="1">
    <citation type="submission" date="2020-08" db="EMBL/GenBank/DDBJ databases">
        <title>Plant Genome Project.</title>
        <authorList>
            <person name="Zhang R.-G."/>
        </authorList>
    </citation>
    <scope>NUCLEOTIDE SEQUENCE</scope>
    <source>
        <strain evidence="1">WSP0</strain>
        <tissue evidence="1">Leaf</tissue>
    </source>
</reference>
<gene>
    <name evidence="1" type="ORF">RHGRI_015078</name>
</gene>
<evidence type="ECO:0000313" key="2">
    <source>
        <dbReference type="Proteomes" id="UP000823749"/>
    </source>
</evidence>
<proteinExistence type="predicted"/>
<dbReference type="EMBL" id="JACTNZ010000005">
    <property type="protein sequence ID" value="KAG5549988.1"/>
    <property type="molecule type" value="Genomic_DNA"/>
</dbReference>
<keyword evidence="2" id="KW-1185">Reference proteome</keyword>
<protein>
    <submittedName>
        <fullName evidence="1">Uncharacterized protein</fullName>
    </submittedName>
</protein>
<dbReference type="AlphaFoldDB" id="A0AAV6KBX8"/>
<accession>A0AAV6KBX8</accession>
<name>A0AAV6KBX8_9ERIC</name>
<organism evidence="1 2">
    <name type="scientific">Rhododendron griersonianum</name>
    <dbReference type="NCBI Taxonomy" id="479676"/>
    <lineage>
        <taxon>Eukaryota</taxon>
        <taxon>Viridiplantae</taxon>
        <taxon>Streptophyta</taxon>
        <taxon>Embryophyta</taxon>
        <taxon>Tracheophyta</taxon>
        <taxon>Spermatophyta</taxon>
        <taxon>Magnoliopsida</taxon>
        <taxon>eudicotyledons</taxon>
        <taxon>Gunneridae</taxon>
        <taxon>Pentapetalae</taxon>
        <taxon>asterids</taxon>
        <taxon>Ericales</taxon>
        <taxon>Ericaceae</taxon>
        <taxon>Ericoideae</taxon>
        <taxon>Rhodoreae</taxon>
        <taxon>Rhododendron</taxon>
    </lineage>
</organism>
<dbReference type="Proteomes" id="UP000823749">
    <property type="component" value="Chromosome 5"/>
</dbReference>
<comment type="caution">
    <text evidence="1">The sequence shown here is derived from an EMBL/GenBank/DDBJ whole genome shotgun (WGS) entry which is preliminary data.</text>
</comment>
<sequence length="409" mass="45930">MEEDSVLLSSCEAATSMPAPQHYDNGDSSMAGFGDDLQDSGTGPRNLQTKRIMAASTMPDPHQCSCENSLSDRVGDVLQDTASGPLNLQANRIMVVWRNRVEIVVLFLLSISEIEWKKLDKVNASCGCDKAIQHPSRGKRKRERVIGMPTNPYIYANDLIEVLKKKHASGTSKSMDNSVQSNVFKLRIAAPVYYIWKERNGRVFQQVGHDSTSVERLVVEEVKGCMSSWRRVPRTAKNQGLILDWGLPVEVLSNMPITSHFVVSSFPYCRRTGSALSAAGCCFTSWGTNASPYIPFAGTVRLNLDPFGEHNDADLWEALEKAYLQDAIRRSSLGLDAEEYARTKINDDKIKQYIQSSKQTRQDSKVMFRSLLKRMKATSPDQIVRMQCWMVIASTTVRMFTFKRRLNAP</sequence>
<evidence type="ECO:0000313" key="1">
    <source>
        <dbReference type="EMBL" id="KAG5549988.1"/>
    </source>
</evidence>